<sequence>MPKVNIYGRLQLGLEIFGSTYSKQHIKSANILAQFVHGNTKDIYSDIVQFYFKHTVHFCDVSKKHSLAF</sequence>
<evidence type="ECO:0000313" key="2">
    <source>
        <dbReference type="Proteomes" id="UP000789570"/>
    </source>
</evidence>
<reference evidence="1" key="1">
    <citation type="submission" date="2021-06" db="EMBL/GenBank/DDBJ databases">
        <authorList>
            <person name="Kallberg Y."/>
            <person name="Tangrot J."/>
            <person name="Rosling A."/>
        </authorList>
    </citation>
    <scope>NUCLEOTIDE SEQUENCE</scope>
    <source>
        <strain evidence="1">UK204</strain>
    </source>
</reference>
<gene>
    <name evidence="1" type="ORF">FCALED_LOCUS14981</name>
</gene>
<comment type="caution">
    <text evidence="1">The sequence shown here is derived from an EMBL/GenBank/DDBJ whole genome shotgun (WGS) entry which is preliminary data.</text>
</comment>
<evidence type="ECO:0000313" key="1">
    <source>
        <dbReference type="EMBL" id="CAG8730944.1"/>
    </source>
</evidence>
<dbReference type="Proteomes" id="UP000789570">
    <property type="component" value="Unassembled WGS sequence"/>
</dbReference>
<feature type="non-terminal residue" evidence="1">
    <location>
        <position position="69"/>
    </location>
</feature>
<organism evidence="1 2">
    <name type="scientific">Funneliformis caledonium</name>
    <dbReference type="NCBI Taxonomy" id="1117310"/>
    <lineage>
        <taxon>Eukaryota</taxon>
        <taxon>Fungi</taxon>
        <taxon>Fungi incertae sedis</taxon>
        <taxon>Mucoromycota</taxon>
        <taxon>Glomeromycotina</taxon>
        <taxon>Glomeromycetes</taxon>
        <taxon>Glomerales</taxon>
        <taxon>Glomeraceae</taxon>
        <taxon>Funneliformis</taxon>
    </lineage>
</organism>
<proteinExistence type="predicted"/>
<dbReference type="EMBL" id="CAJVPQ010012275">
    <property type="protein sequence ID" value="CAG8730944.1"/>
    <property type="molecule type" value="Genomic_DNA"/>
</dbReference>
<dbReference type="AlphaFoldDB" id="A0A9N9IDG5"/>
<dbReference type="OrthoDB" id="2441538at2759"/>
<name>A0A9N9IDG5_9GLOM</name>
<protein>
    <submittedName>
        <fullName evidence="1">13876_t:CDS:1</fullName>
    </submittedName>
</protein>
<keyword evidence="2" id="KW-1185">Reference proteome</keyword>
<accession>A0A9N9IDG5</accession>